<name>A0AAU7MTN1_9FLAO</name>
<proteinExistence type="predicted"/>
<organism evidence="1">
    <name type="scientific">Flagellimonas sp. MMG031</name>
    <dbReference type="NCBI Taxonomy" id="3158549"/>
    <lineage>
        <taxon>Bacteria</taxon>
        <taxon>Pseudomonadati</taxon>
        <taxon>Bacteroidota</taxon>
        <taxon>Flavobacteriia</taxon>
        <taxon>Flavobacteriales</taxon>
        <taxon>Flavobacteriaceae</taxon>
        <taxon>Flagellimonas</taxon>
    </lineage>
</organism>
<reference evidence="1" key="1">
    <citation type="submission" date="2024-05" db="EMBL/GenBank/DDBJ databases">
        <title>Draft Genome Sequences of Flagellimonas sp. MMG031 and Marinobacter sp. MMG032 Isolated from the dinoflagellate Symbiodinium pilosum.</title>
        <authorList>
            <person name="Shikuma N.J."/>
            <person name="Farrell M.V."/>
        </authorList>
    </citation>
    <scope>NUCLEOTIDE SEQUENCE</scope>
    <source>
        <strain evidence="1">MMG031</strain>
    </source>
</reference>
<accession>A0AAU7MTN1</accession>
<evidence type="ECO:0000313" key="1">
    <source>
        <dbReference type="EMBL" id="XBQ21715.1"/>
    </source>
</evidence>
<gene>
    <name evidence="1" type="ORF">ABNE31_08875</name>
</gene>
<dbReference type="RefSeq" id="WP_349350948.1">
    <property type="nucleotide sequence ID" value="NZ_CP157804.1"/>
</dbReference>
<dbReference type="KEGG" id="fld:ABNE31_08875"/>
<sequence>MKFARDEQKFLNSMIKDYTLDIIDSDMFKTIQPIVDALNICERDLVELFKKVQLHENQLQIMVDEVNQEKMEAAYLDTHNDLAKEVSDYFVRYRDAKNKIFDIVSQVMKRRRQKRLLN</sequence>
<dbReference type="AlphaFoldDB" id="A0AAU7MTN1"/>
<protein>
    <submittedName>
        <fullName evidence="1">Uncharacterized protein</fullName>
    </submittedName>
</protein>
<dbReference type="EMBL" id="CP157804">
    <property type="protein sequence ID" value="XBQ21715.1"/>
    <property type="molecule type" value="Genomic_DNA"/>
</dbReference>